<evidence type="ECO:0000313" key="3">
    <source>
        <dbReference type="Proteomes" id="UP001583186"/>
    </source>
</evidence>
<sequence>MAASRPFIDYPKPKEGDDLSYVFPNDKNPAVRGLPLVIAAALVTRSGFVNRYLWNNTGFGRVKDLPGLDEELATFRPRVIPTVVPGQDAAAQTILPFGPDILDPQHTEHEVRYYSAADYQALYKSGTLSPVDVVEALLPLVQRGKGSIYENAFLVTKVDEVRAAAKASAARWATGTPLGYLDGVPVTVKCDIDVEGYVTAAGVNPRLEDDAFGKRYPRLRTPSKKTDWAVQKLLEAGALLVAQNNMHELGMDTTGCNPRNGTPVNWYNTTYYPGGSSSGGASGLGAGIVPIAIGTDSGGSVRVPPSFNGVYGLKPTHDRTIVMDSSMCIQGPMAATVGDLKAAYRTISQPNPDDPVTGKFAISLPPATNSRRVIGVPREWVARSDPVVLEHFNRVVDHCRDKLGYEIVDIQIPLLSQGQAAHGPSCLLESLDKVRDRAAPNRDDWAGMLNAQNRILLTIIQHASAVDLLKFNQLRTVLMRHLAYLFTEKHPGMIVLTPTTPMAGWKKQPGDDTYGFMDGNMTLHCMLYVWLANTTGCPSVSCPMGYAEPEQGEGRVPMGVLAMGEWGAEEQILGWAAEAEKYLHNTYPGGRIRPTKWVDVLERAKEYKAGGAAAPGKTSDASEE</sequence>
<keyword evidence="3" id="KW-1185">Reference proteome</keyword>
<proteinExistence type="predicted"/>
<dbReference type="InterPro" id="IPR000120">
    <property type="entry name" value="Amidase"/>
</dbReference>
<reference evidence="2 3" key="1">
    <citation type="journal article" date="2024" name="IMA Fungus">
        <title>IMA Genome - F19 : A genome assembly and annotation guide to empower mycologists, including annotated draft genome sequences of Ceratocystis pirilliformis, Diaporthe australafricana, Fusarium ophioides, Paecilomyces lecythidis, and Sporothrix stenoceras.</title>
        <authorList>
            <person name="Aylward J."/>
            <person name="Wilson A.M."/>
            <person name="Visagie C.M."/>
            <person name="Spraker J."/>
            <person name="Barnes I."/>
            <person name="Buitendag C."/>
            <person name="Ceriani C."/>
            <person name="Del Mar Angel L."/>
            <person name="du Plessis D."/>
            <person name="Fuchs T."/>
            <person name="Gasser K."/>
            <person name="Kramer D."/>
            <person name="Li W."/>
            <person name="Munsamy K."/>
            <person name="Piso A."/>
            <person name="Price J.L."/>
            <person name="Sonnekus B."/>
            <person name="Thomas C."/>
            <person name="van der Nest A."/>
            <person name="van Dijk A."/>
            <person name="van Heerden A."/>
            <person name="van Vuuren N."/>
            <person name="Yilmaz N."/>
            <person name="Duong T.A."/>
            <person name="van der Merwe N.A."/>
            <person name="Wingfield M.J."/>
            <person name="Wingfield B.D."/>
        </authorList>
    </citation>
    <scope>NUCLEOTIDE SEQUENCE [LARGE SCALE GENOMIC DNA]</scope>
    <source>
        <strain evidence="2 3">CMW 5346</strain>
    </source>
</reference>
<organism evidence="2 3">
    <name type="scientific">Sporothrix stenoceras</name>
    <dbReference type="NCBI Taxonomy" id="5173"/>
    <lineage>
        <taxon>Eukaryota</taxon>
        <taxon>Fungi</taxon>
        <taxon>Dikarya</taxon>
        <taxon>Ascomycota</taxon>
        <taxon>Pezizomycotina</taxon>
        <taxon>Sordariomycetes</taxon>
        <taxon>Sordariomycetidae</taxon>
        <taxon>Ophiostomatales</taxon>
        <taxon>Ophiostomataceae</taxon>
        <taxon>Sporothrix</taxon>
    </lineage>
</organism>
<name>A0ABR3ZDU8_9PEZI</name>
<dbReference type="PANTHER" id="PTHR11895">
    <property type="entry name" value="TRANSAMIDASE"/>
    <property type="match status" value="1"/>
</dbReference>
<protein>
    <recommendedName>
        <fullName evidence="1">Amidase domain-containing protein</fullName>
    </recommendedName>
</protein>
<dbReference type="PANTHER" id="PTHR11895:SF67">
    <property type="entry name" value="AMIDASE DOMAIN-CONTAINING PROTEIN"/>
    <property type="match status" value="1"/>
</dbReference>
<dbReference type="InterPro" id="IPR036928">
    <property type="entry name" value="AS_sf"/>
</dbReference>
<dbReference type="InterPro" id="IPR023631">
    <property type="entry name" value="Amidase_dom"/>
</dbReference>
<accession>A0ABR3ZDU8</accession>
<dbReference type="EMBL" id="JAWCUI010000015">
    <property type="protein sequence ID" value="KAL1898559.1"/>
    <property type="molecule type" value="Genomic_DNA"/>
</dbReference>
<dbReference type="SUPFAM" id="SSF75304">
    <property type="entry name" value="Amidase signature (AS) enzymes"/>
    <property type="match status" value="1"/>
</dbReference>
<dbReference type="Proteomes" id="UP001583186">
    <property type="component" value="Unassembled WGS sequence"/>
</dbReference>
<dbReference type="Pfam" id="PF01425">
    <property type="entry name" value="Amidase"/>
    <property type="match status" value="1"/>
</dbReference>
<evidence type="ECO:0000259" key="1">
    <source>
        <dbReference type="Pfam" id="PF01425"/>
    </source>
</evidence>
<dbReference type="Gene3D" id="3.90.1300.10">
    <property type="entry name" value="Amidase signature (AS) domain"/>
    <property type="match status" value="1"/>
</dbReference>
<evidence type="ECO:0000313" key="2">
    <source>
        <dbReference type="EMBL" id="KAL1898559.1"/>
    </source>
</evidence>
<gene>
    <name evidence="2" type="ORF">Sste5346_003463</name>
</gene>
<comment type="caution">
    <text evidence="2">The sequence shown here is derived from an EMBL/GenBank/DDBJ whole genome shotgun (WGS) entry which is preliminary data.</text>
</comment>
<feature type="domain" description="Amidase" evidence="1">
    <location>
        <begin position="151"/>
        <end position="573"/>
    </location>
</feature>